<keyword evidence="2" id="KW-1185">Reference proteome</keyword>
<dbReference type="PANTHER" id="PTHR13005:SF4">
    <property type="entry name" value="CYSTEINE-RICH HYDROPHOBIC PROTEIN"/>
    <property type="match status" value="1"/>
</dbReference>
<evidence type="ECO:0000313" key="1">
    <source>
        <dbReference type="EMBL" id="CAI8017118.1"/>
    </source>
</evidence>
<gene>
    <name evidence="1" type="ORF">GBAR_LOCUS10442</name>
</gene>
<evidence type="ECO:0000313" key="2">
    <source>
        <dbReference type="Proteomes" id="UP001174909"/>
    </source>
</evidence>
<sequence>MADLALEGPHSLESLDVEEEVEQRVLRYQLREIEDPAPPLHYLDYDVDEHLLHTTVPDPIRIRGVGGTTMFGLSNRFDEEFPQSLIGKVAREEFQLTIGRVNAILQKGIPWSLRCLLCGCLCCCCTFGLSLGPGICFNKRVLLIEFLPKLQLFKPD</sequence>
<name>A0AA35RUI2_GEOBA</name>
<dbReference type="InterPro" id="IPR039735">
    <property type="entry name" value="CHIC1/2"/>
</dbReference>
<dbReference type="PANTHER" id="PTHR13005">
    <property type="entry name" value="CYSTEINE-RICH HYDROPHOBIC DOMAIN PROTEIN BRAIN X-LINKED PROTEIN"/>
    <property type="match status" value="1"/>
</dbReference>
<proteinExistence type="predicted"/>
<organism evidence="1 2">
    <name type="scientific">Geodia barretti</name>
    <name type="common">Barrett's horny sponge</name>
    <dbReference type="NCBI Taxonomy" id="519541"/>
    <lineage>
        <taxon>Eukaryota</taxon>
        <taxon>Metazoa</taxon>
        <taxon>Porifera</taxon>
        <taxon>Demospongiae</taxon>
        <taxon>Heteroscleromorpha</taxon>
        <taxon>Tetractinellida</taxon>
        <taxon>Astrophorina</taxon>
        <taxon>Geodiidae</taxon>
        <taxon>Geodia</taxon>
    </lineage>
</organism>
<dbReference type="EMBL" id="CASHTH010001594">
    <property type="protein sequence ID" value="CAI8017118.1"/>
    <property type="molecule type" value="Genomic_DNA"/>
</dbReference>
<accession>A0AA35RUI2</accession>
<reference evidence="1" key="1">
    <citation type="submission" date="2023-03" db="EMBL/GenBank/DDBJ databases">
        <authorList>
            <person name="Steffen K."/>
            <person name="Cardenas P."/>
        </authorList>
    </citation>
    <scope>NUCLEOTIDE SEQUENCE</scope>
</reference>
<dbReference type="Proteomes" id="UP001174909">
    <property type="component" value="Unassembled WGS sequence"/>
</dbReference>
<dbReference type="AlphaFoldDB" id="A0AA35RUI2"/>
<protein>
    <submittedName>
        <fullName evidence="1">Cysteine-rich hydrophobic domain-containing protein 1</fullName>
    </submittedName>
</protein>
<comment type="caution">
    <text evidence="1">The sequence shown here is derived from an EMBL/GenBank/DDBJ whole genome shotgun (WGS) entry which is preliminary data.</text>
</comment>